<protein>
    <submittedName>
        <fullName evidence="2">DUF1540 domain-containing protein</fullName>
    </submittedName>
</protein>
<reference evidence="3" key="1">
    <citation type="submission" date="2019-11" db="EMBL/GenBank/DDBJ databases">
        <authorList>
            <person name="Feng L."/>
        </authorList>
    </citation>
    <scope>NUCLEOTIDE SEQUENCE</scope>
    <source>
        <strain evidence="3">IbartlettiiLFYP30</strain>
    </source>
</reference>
<evidence type="ECO:0000259" key="1">
    <source>
        <dbReference type="Pfam" id="PF07561"/>
    </source>
</evidence>
<dbReference type="RefSeq" id="WP_007286279.1">
    <property type="nucleotide sequence ID" value="NZ_BAABXU010000001.1"/>
</dbReference>
<evidence type="ECO:0000313" key="3">
    <source>
        <dbReference type="EMBL" id="VYU11096.1"/>
    </source>
</evidence>
<dbReference type="GeneID" id="89566007"/>
<evidence type="ECO:0000313" key="4">
    <source>
        <dbReference type="Proteomes" id="UP001196301"/>
    </source>
</evidence>
<feature type="domain" description="DUF1540" evidence="1">
    <location>
        <begin position="64"/>
        <end position="104"/>
    </location>
</feature>
<dbReference type="InterPro" id="IPR011437">
    <property type="entry name" value="DUF1540"/>
</dbReference>
<organism evidence="3">
    <name type="scientific">Intestinibacter bartlettii</name>
    <dbReference type="NCBI Taxonomy" id="261299"/>
    <lineage>
        <taxon>Bacteria</taxon>
        <taxon>Bacillati</taxon>
        <taxon>Bacillota</taxon>
        <taxon>Clostridia</taxon>
        <taxon>Peptostreptococcales</taxon>
        <taxon>Peptostreptococcaceae</taxon>
        <taxon>Intestinibacter</taxon>
    </lineage>
</organism>
<reference evidence="2 4" key="2">
    <citation type="submission" date="2021-06" db="EMBL/GenBank/DDBJ databases">
        <authorList>
            <person name="Sun Q."/>
            <person name="Li D."/>
        </authorList>
    </citation>
    <scope>NUCLEOTIDE SEQUENCE [LARGE SCALE GENOMIC DNA]</scope>
    <source>
        <strain evidence="2 4">N19</strain>
    </source>
</reference>
<keyword evidence="4" id="KW-1185">Reference proteome</keyword>
<name>A0A6N3C250_9FIRM</name>
<evidence type="ECO:0000313" key="2">
    <source>
        <dbReference type="EMBL" id="MBU5337247.1"/>
    </source>
</evidence>
<gene>
    <name evidence="3" type="ORF">IBLFYP30_01762</name>
    <name evidence="2" type="ORF">KQI20_12415</name>
</gene>
<accession>A0A6N3C250</accession>
<proteinExistence type="predicted"/>
<dbReference type="EMBL" id="JAHLOQ010000044">
    <property type="protein sequence ID" value="MBU5337247.1"/>
    <property type="molecule type" value="Genomic_DNA"/>
</dbReference>
<dbReference type="Proteomes" id="UP001196301">
    <property type="component" value="Unassembled WGS sequence"/>
</dbReference>
<dbReference type="AlphaFoldDB" id="A0A6N3C250"/>
<sequence>MARIGCNVLNCSHNDSGVCYANRISITGKKAHTSNHTCCSSFLDQSTYSNLTSNTCTNGSCDYIGCNVKTCAYNAGNVCSLNNIAVTSSADSANLYSETYCSSFKCK</sequence>
<dbReference type="Pfam" id="PF07561">
    <property type="entry name" value="DUF1540"/>
    <property type="match status" value="2"/>
</dbReference>
<feature type="domain" description="DUF1540" evidence="1">
    <location>
        <begin position="4"/>
        <end position="42"/>
    </location>
</feature>
<dbReference type="EMBL" id="CACRUE010000026">
    <property type="protein sequence ID" value="VYU11096.1"/>
    <property type="molecule type" value="Genomic_DNA"/>
</dbReference>